<evidence type="ECO:0000313" key="2">
    <source>
        <dbReference type="Proteomes" id="UP000015241"/>
    </source>
</evidence>
<dbReference type="InParanoid" id="S8E4W4"/>
<sequence>MTENESAISLLSLPGDILLALPRHLHDIEDFVNLSATCRVLREASAETQPMTILSLAAAASRIFFRPDPHFLVAATARQYATRKYCDGGVDDAYTIDVDPPETFFYLFIYSELFEPAFNVFLETGVVPDLASVETRLEFVKYYIPDWACYACMDTAGDVRVSIRAGRWTLLAPYAPFQRAGGGYPNDLTKNQIGLNHLRESTRWNPTWKGGWGLEGMRMIRPGDLAPWRERLTSWRAKFEGLTDRPERLKVGRQATHLSGYRR</sequence>
<accession>S8E4W4</accession>
<organism evidence="1 2">
    <name type="scientific">Fomitopsis schrenkii</name>
    <name type="common">Brown rot fungus</name>
    <dbReference type="NCBI Taxonomy" id="2126942"/>
    <lineage>
        <taxon>Eukaryota</taxon>
        <taxon>Fungi</taxon>
        <taxon>Dikarya</taxon>
        <taxon>Basidiomycota</taxon>
        <taxon>Agaricomycotina</taxon>
        <taxon>Agaricomycetes</taxon>
        <taxon>Polyporales</taxon>
        <taxon>Fomitopsis</taxon>
    </lineage>
</organism>
<dbReference type="AlphaFoldDB" id="S8E4W4"/>
<dbReference type="Proteomes" id="UP000015241">
    <property type="component" value="Unassembled WGS sequence"/>
</dbReference>
<dbReference type="STRING" id="743788.S8E4W4"/>
<evidence type="ECO:0000313" key="1">
    <source>
        <dbReference type="EMBL" id="EPS98438.1"/>
    </source>
</evidence>
<dbReference type="OrthoDB" id="2784038at2759"/>
<keyword evidence="2" id="KW-1185">Reference proteome</keyword>
<gene>
    <name evidence="1" type="ORF">FOMPIDRAFT_1051474</name>
</gene>
<protein>
    <recommendedName>
        <fullName evidence="3">F-box domain-containing protein</fullName>
    </recommendedName>
</protein>
<dbReference type="HOGENOM" id="CLU_1057816_0_0_1"/>
<evidence type="ECO:0008006" key="3">
    <source>
        <dbReference type="Google" id="ProtNLM"/>
    </source>
</evidence>
<dbReference type="EMBL" id="KE504165">
    <property type="protein sequence ID" value="EPS98438.1"/>
    <property type="molecule type" value="Genomic_DNA"/>
</dbReference>
<name>S8E4W4_FOMSC</name>
<proteinExistence type="predicted"/>
<reference evidence="1 2" key="1">
    <citation type="journal article" date="2012" name="Science">
        <title>The Paleozoic origin of enzymatic lignin decomposition reconstructed from 31 fungal genomes.</title>
        <authorList>
            <person name="Floudas D."/>
            <person name="Binder M."/>
            <person name="Riley R."/>
            <person name="Barry K."/>
            <person name="Blanchette R.A."/>
            <person name="Henrissat B."/>
            <person name="Martinez A.T."/>
            <person name="Otillar R."/>
            <person name="Spatafora J.W."/>
            <person name="Yadav J.S."/>
            <person name="Aerts A."/>
            <person name="Benoit I."/>
            <person name="Boyd A."/>
            <person name="Carlson A."/>
            <person name="Copeland A."/>
            <person name="Coutinho P.M."/>
            <person name="de Vries R.P."/>
            <person name="Ferreira P."/>
            <person name="Findley K."/>
            <person name="Foster B."/>
            <person name="Gaskell J."/>
            <person name="Glotzer D."/>
            <person name="Gorecki P."/>
            <person name="Heitman J."/>
            <person name="Hesse C."/>
            <person name="Hori C."/>
            <person name="Igarashi K."/>
            <person name="Jurgens J.A."/>
            <person name="Kallen N."/>
            <person name="Kersten P."/>
            <person name="Kohler A."/>
            <person name="Kuees U."/>
            <person name="Kumar T.K.A."/>
            <person name="Kuo A."/>
            <person name="LaButti K."/>
            <person name="Larrondo L.F."/>
            <person name="Lindquist E."/>
            <person name="Ling A."/>
            <person name="Lombard V."/>
            <person name="Lucas S."/>
            <person name="Lundell T."/>
            <person name="Martin R."/>
            <person name="McLaughlin D.J."/>
            <person name="Morgenstern I."/>
            <person name="Morin E."/>
            <person name="Murat C."/>
            <person name="Nagy L.G."/>
            <person name="Nolan M."/>
            <person name="Ohm R.A."/>
            <person name="Patyshakuliyeva A."/>
            <person name="Rokas A."/>
            <person name="Ruiz-Duenas F.J."/>
            <person name="Sabat G."/>
            <person name="Salamov A."/>
            <person name="Samejima M."/>
            <person name="Schmutz J."/>
            <person name="Slot J.C."/>
            <person name="St John F."/>
            <person name="Stenlid J."/>
            <person name="Sun H."/>
            <person name="Sun S."/>
            <person name="Syed K."/>
            <person name="Tsang A."/>
            <person name="Wiebenga A."/>
            <person name="Young D."/>
            <person name="Pisabarro A."/>
            <person name="Eastwood D.C."/>
            <person name="Martin F."/>
            <person name="Cullen D."/>
            <person name="Grigoriev I.V."/>
            <person name="Hibbett D.S."/>
        </authorList>
    </citation>
    <scope>NUCLEOTIDE SEQUENCE</scope>
    <source>
        <strain evidence="2">FP-58527</strain>
    </source>
</reference>
<dbReference type="eggNOG" id="ENOG502SH4D">
    <property type="taxonomic scope" value="Eukaryota"/>
</dbReference>